<dbReference type="FunFam" id="3.30.420.40:FF:000545">
    <property type="entry name" value="Endoplasmic reticulum chaperone BiP"/>
    <property type="match status" value="1"/>
</dbReference>
<evidence type="ECO:0000256" key="1">
    <source>
        <dbReference type="ARBA" id="ARBA00007381"/>
    </source>
</evidence>
<dbReference type="PROSITE" id="PS00297">
    <property type="entry name" value="HSP70_1"/>
    <property type="match status" value="1"/>
</dbReference>
<keyword evidence="7" id="KW-1185">Reference proteome</keyword>
<dbReference type="GO" id="GO:0005524">
    <property type="term" value="F:ATP binding"/>
    <property type="evidence" value="ECO:0007669"/>
    <property type="project" value="UniProtKB-KW"/>
</dbReference>
<dbReference type="InterPro" id="IPR013126">
    <property type="entry name" value="Hsp_70_fam"/>
</dbReference>
<accession>A0A2S4JNT4</accession>
<comment type="similarity">
    <text evidence="1 5">Belongs to the heat shock protein 70 family.</text>
</comment>
<dbReference type="InterPro" id="IPR043129">
    <property type="entry name" value="ATPase_NBD"/>
</dbReference>
<name>A0A2S4JNT4_9SPIO</name>
<dbReference type="PRINTS" id="PR00301">
    <property type="entry name" value="HEATSHOCK70"/>
</dbReference>
<dbReference type="Proteomes" id="UP000237350">
    <property type="component" value="Unassembled WGS sequence"/>
</dbReference>
<evidence type="ECO:0000256" key="4">
    <source>
        <dbReference type="ARBA" id="ARBA00023186"/>
    </source>
</evidence>
<sequence>MALSLGIDLGTTNSSVGFFEGGQVHLVPNGRGKTLTPSVIGLDSRGTLIAGEAARNQIVSAPGRTLQQVKRSMGERVTLPLGEQRISPEEAGAALLRSLRDDYARYSGEEAPLQGVITVPAHFDDRQRLATVEAGLLAGFREVRLLNEPTAAALPYASRDIPREKIVVFDFGGGTLDITCLEREGREFSVIATVGDGELGGIDIDRIVFDRLAREVQAQTGFDPLRDRSFAHMLEGMAERAKIELSELSQTTVSIPFMTGPAGLVHVALELTRQELEELTAPVIDRALAMLERAVKDASFDIQGFDTLVFSGGSSRLPVIRRKIADRYPEVAAASRINPDEVVAVGAALQADSRSSGAFTLHDVVTGTLALELSDGSCVPIVRKNQTIPTRRTRLFTTVSDWQEQAEIHLLQGDRPEACHNRSLGKFILSGLSAAQQGEPRIAVTVDVNADGVVSVRADDQQSGSSREMVAWTRPQGRKDPVQGDPGAWRESLLRRARRLYDAAPAGLAAELAEVVSLVQGAPGDPDASGEELLREGLRALETLVFEIVARTMARGEAGGVHADR</sequence>
<dbReference type="RefSeq" id="WP_103680368.1">
    <property type="nucleotide sequence ID" value="NZ_LPWH01000068.1"/>
</dbReference>
<dbReference type="FunFam" id="3.90.640.10:FF:000003">
    <property type="entry name" value="Molecular chaperone DnaK"/>
    <property type="match status" value="1"/>
</dbReference>
<dbReference type="SUPFAM" id="SSF53067">
    <property type="entry name" value="Actin-like ATPase domain"/>
    <property type="match status" value="2"/>
</dbReference>
<reference evidence="7" key="1">
    <citation type="submission" date="2015-12" db="EMBL/GenBank/DDBJ databases">
        <authorList>
            <person name="Lodha T.D."/>
            <person name="Chintalapati S."/>
            <person name="Chintalapati V.R."/>
            <person name="Sravanthi T."/>
        </authorList>
    </citation>
    <scope>NUCLEOTIDE SEQUENCE [LARGE SCALE GENOMIC DNA]</scope>
    <source>
        <strain evidence="7">JC133</strain>
    </source>
</reference>
<dbReference type="AlphaFoldDB" id="A0A2S4JNT4"/>
<dbReference type="CDD" id="cd24029">
    <property type="entry name" value="ASKHA_NBD_HSP70_DnaK_HscA_HscC"/>
    <property type="match status" value="1"/>
</dbReference>
<evidence type="ECO:0000256" key="5">
    <source>
        <dbReference type="RuleBase" id="RU003322"/>
    </source>
</evidence>
<evidence type="ECO:0000256" key="3">
    <source>
        <dbReference type="ARBA" id="ARBA00022840"/>
    </source>
</evidence>
<dbReference type="Gene3D" id="3.90.640.10">
    <property type="entry name" value="Actin, Chain A, domain 4"/>
    <property type="match status" value="1"/>
</dbReference>
<dbReference type="InterPro" id="IPR029047">
    <property type="entry name" value="HSP70_peptide-bd_sf"/>
</dbReference>
<dbReference type="Pfam" id="PF00012">
    <property type="entry name" value="HSP70"/>
    <property type="match status" value="1"/>
</dbReference>
<organism evidence="6 7">
    <name type="scientific">Alkalispirochaeta sphaeroplastigenens</name>
    <dbReference type="NCBI Taxonomy" id="1187066"/>
    <lineage>
        <taxon>Bacteria</taxon>
        <taxon>Pseudomonadati</taxon>
        <taxon>Spirochaetota</taxon>
        <taxon>Spirochaetia</taxon>
        <taxon>Spirochaetales</taxon>
        <taxon>Spirochaetaceae</taxon>
        <taxon>Alkalispirochaeta</taxon>
    </lineage>
</organism>
<gene>
    <name evidence="6" type="ORF">AU468_08635</name>
</gene>
<dbReference type="GO" id="GO:0140662">
    <property type="term" value="F:ATP-dependent protein folding chaperone"/>
    <property type="evidence" value="ECO:0007669"/>
    <property type="project" value="InterPro"/>
</dbReference>
<comment type="caution">
    <text evidence="6">The sequence shown here is derived from an EMBL/GenBank/DDBJ whole genome shotgun (WGS) entry which is preliminary data.</text>
</comment>
<dbReference type="SUPFAM" id="SSF100920">
    <property type="entry name" value="Heat shock protein 70kD (HSP70), peptide-binding domain"/>
    <property type="match status" value="1"/>
</dbReference>
<keyword evidence="4" id="KW-0143">Chaperone</keyword>
<evidence type="ECO:0008006" key="8">
    <source>
        <dbReference type="Google" id="ProtNLM"/>
    </source>
</evidence>
<dbReference type="PANTHER" id="PTHR19375">
    <property type="entry name" value="HEAT SHOCK PROTEIN 70KDA"/>
    <property type="match status" value="1"/>
</dbReference>
<dbReference type="Gene3D" id="2.60.34.10">
    <property type="entry name" value="Substrate Binding Domain Of DNAk, Chain A, domain 1"/>
    <property type="match status" value="1"/>
</dbReference>
<keyword evidence="3 5" id="KW-0067">ATP-binding</keyword>
<keyword evidence="2 5" id="KW-0547">Nucleotide-binding</keyword>
<evidence type="ECO:0000313" key="6">
    <source>
        <dbReference type="EMBL" id="POR01140.1"/>
    </source>
</evidence>
<dbReference type="Gene3D" id="3.30.420.40">
    <property type="match status" value="2"/>
</dbReference>
<proteinExistence type="inferred from homology"/>
<dbReference type="PROSITE" id="PS01036">
    <property type="entry name" value="HSP70_3"/>
    <property type="match status" value="1"/>
</dbReference>
<dbReference type="InterPro" id="IPR018181">
    <property type="entry name" value="Heat_shock_70_CS"/>
</dbReference>
<evidence type="ECO:0000313" key="7">
    <source>
        <dbReference type="Proteomes" id="UP000237350"/>
    </source>
</evidence>
<protein>
    <recommendedName>
        <fullName evidence="8">Molecular chaperone DnaK</fullName>
    </recommendedName>
</protein>
<dbReference type="EMBL" id="LPWH01000068">
    <property type="protein sequence ID" value="POR01140.1"/>
    <property type="molecule type" value="Genomic_DNA"/>
</dbReference>
<evidence type="ECO:0000256" key="2">
    <source>
        <dbReference type="ARBA" id="ARBA00022741"/>
    </source>
</evidence>
<dbReference type="OrthoDB" id="366273at2"/>